<evidence type="ECO:0000313" key="5">
    <source>
        <dbReference type="EMBL" id="GEN22095.1"/>
    </source>
</evidence>
<organism evidence="6 7">
    <name type="scientific">Halomonas cupida</name>
    <dbReference type="NCBI Taxonomy" id="44933"/>
    <lineage>
        <taxon>Bacteria</taxon>
        <taxon>Pseudomonadati</taxon>
        <taxon>Pseudomonadota</taxon>
        <taxon>Gammaproteobacteria</taxon>
        <taxon>Oceanospirillales</taxon>
        <taxon>Halomonadaceae</taxon>
        <taxon>Halomonas</taxon>
    </lineage>
</organism>
<sequence length="290" mass="30766" precursor="true">MKHGLKGLCGAGALVLPLSVMVPIMTMSSSALAQQPTIQEIGGSNSIYSQTATRSEAGGSLQLFNQVEGHSRELRELRGQIEELKYQLEQLKQQSRQQYMDLDSRLSEMPSGQAPAADSGSNAEGSSSGNNADGSSSGNSADGSDSRNSGDGRDSASSGNGSSASGEARDAYQSAFSKVQDRNFDQAISEFDSFVERYPDTSLTANAWYWLGELHSAQSSPADASHAFEKVLSDFPDSAKVPDAMYKLGVLKARNGDRDAGLALLRSIKDDYPDSNAAALADQYLRQSGA</sequence>
<comment type="function">
    <text evidence="1">Mediates coordination of peptidoglycan synthesis and outer membrane constriction during cell division.</text>
</comment>
<keyword evidence="1 5" id="KW-0132">Cell division</keyword>
<feature type="chain" id="PRO_5013416395" description="Cell division coordinator CpoB" evidence="1">
    <location>
        <begin position="34"/>
        <end position="290"/>
    </location>
</feature>
<evidence type="ECO:0000256" key="3">
    <source>
        <dbReference type="SAM" id="MobiDB-lite"/>
    </source>
</evidence>
<dbReference type="InterPro" id="IPR011990">
    <property type="entry name" value="TPR-like_helical_dom_sf"/>
</dbReference>
<feature type="compositionally biased region" description="Low complexity" evidence="3">
    <location>
        <begin position="155"/>
        <end position="166"/>
    </location>
</feature>
<dbReference type="RefSeq" id="WP_073433674.1">
    <property type="nucleotide sequence ID" value="NZ_BJXU01000002.1"/>
</dbReference>
<feature type="signal peptide" evidence="1">
    <location>
        <begin position="1"/>
        <end position="33"/>
    </location>
</feature>
<dbReference type="InterPro" id="IPR019734">
    <property type="entry name" value="TPR_rpt"/>
</dbReference>
<proteinExistence type="inferred from homology"/>
<feature type="domain" description="YbgF trimerisation" evidence="4">
    <location>
        <begin position="58"/>
        <end position="115"/>
    </location>
</feature>
<dbReference type="NCBIfam" id="TIGR02795">
    <property type="entry name" value="tol_pal_ybgF"/>
    <property type="match status" value="1"/>
</dbReference>
<dbReference type="InterPro" id="IPR032519">
    <property type="entry name" value="YbgF_tri"/>
</dbReference>
<dbReference type="Pfam" id="PF13432">
    <property type="entry name" value="TPR_16"/>
    <property type="match status" value="1"/>
</dbReference>
<dbReference type="PROSITE" id="PS50005">
    <property type="entry name" value="TPR"/>
    <property type="match status" value="1"/>
</dbReference>
<dbReference type="Pfam" id="PF13174">
    <property type="entry name" value="TPR_6"/>
    <property type="match status" value="1"/>
</dbReference>
<evidence type="ECO:0000313" key="6">
    <source>
        <dbReference type="EMBL" id="SHL51603.1"/>
    </source>
</evidence>
<feature type="compositionally biased region" description="Low complexity" evidence="3">
    <location>
        <begin position="116"/>
        <end position="143"/>
    </location>
</feature>
<dbReference type="Gene3D" id="1.20.5.110">
    <property type="match status" value="1"/>
</dbReference>
<evidence type="ECO:0000256" key="2">
    <source>
        <dbReference type="PROSITE-ProRule" id="PRU00339"/>
    </source>
</evidence>
<evidence type="ECO:0000313" key="8">
    <source>
        <dbReference type="Proteomes" id="UP000321726"/>
    </source>
</evidence>
<dbReference type="Pfam" id="PF16331">
    <property type="entry name" value="TolA_bind_tri"/>
    <property type="match status" value="1"/>
</dbReference>
<comment type="subcellular location">
    <subcellularLocation>
        <location evidence="1">Periplasm</location>
    </subcellularLocation>
</comment>
<dbReference type="GO" id="GO:0070206">
    <property type="term" value="P:protein trimerization"/>
    <property type="evidence" value="ECO:0007669"/>
    <property type="project" value="InterPro"/>
</dbReference>
<dbReference type="GO" id="GO:0030288">
    <property type="term" value="C:outer membrane-bounded periplasmic space"/>
    <property type="evidence" value="ECO:0007669"/>
    <property type="project" value="UniProtKB-UniRule"/>
</dbReference>
<protein>
    <recommendedName>
        <fullName evidence="1">Cell division coordinator CpoB</fullName>
    </recommendedName>
</protein>
<dbReference type="InterPro" id="IPR034706">
    <property type="entry name" value="CpoB"/>
</dbReference>
<keyword evidence="2" id="KW-0802">TPR repeat</keyword>
<dbReference type="EMBL" id="FRCA01000001">
    <property type="protein sequence ID" value="SHL51603.1"/>
    <property type="molecule type" value="Genomic_DNA"/>
</dbReference>
<keyword evidence="1" id="KW-0175">Coiled coil</keyword>
<accession>A0A1M7B9I7</accession>
<feature type="compositionally biased region" description="Basic and acidic residues" evidence="3">
    <location>
        <begin position="144"/>
        <end position="154"/>
    </location>
</feature>
<comment type="similarity">
    <text evidence="1">Belongs to the CpoB family.</text>
</comment>
<gene>
    <name evidence="1" type="primary">cpoB</name>
    <name evidence="5" type="ORF">HCU01_00440</name>
    <name evidence="6" type="ORF">SAMN05660971_00808</name>
</gene>
<dbReference type="STRING" id="44933.SAMN05660971_00808"/>
<dbReference type="HAMAP" id="MF_02066">
    <property type="entry name" value="CpoB"/>
    <property type="match status" value="1"/>
</dbReference>
<dbReference type="GO" id="GO:0043093">
    <property type="term" value="P:FtsZ-dependent cytokinesis"/>
    <property type="evidence" value="ECO:0007669"/>
    <property type="project" value="UniProtKB-UniRule"/>
</dbReference>
<dbReference type="InterPro" id="IPR014162">
    <property type="entry name" value="CpoB_C"/>
</dbReference>
<dbReference type="OrthoDB" id="9768142at2"/>
<dbReference type="AlphaFoldDB" id="A0A1M7B9I7"/>
<evidence type="ECO:0000259" key="4">
    <source>
        <dbReference type="Pfam" id="PF16331"/>
    </source>
</evidence>
<dbReference type="Proteomes" id="UP000184123">
    <property type="component" value="Unassembled WGS sequence"/>
</dbReference>
<keyword evidence="1" id="KW-0574">Periplasm</keyword>
<dbReference type="SUPFAM" id="SSF48452">
    <property type="entry name" value="TPR-like"/>
    <property type="match status" value="1"/>
</dbReference>
<feature type="coiled-coil region" evidence="1">
    <location>
        <begin position="67"/>
        <end position="101"/>
    </location>
</feature>
<keyword evidence="1" id="KW-0131">Cell cycle</keyword>
<dbReference type="Gene3D" id="1.25.40.10">
    <property type="entry name" value="Tetratricopeptide repeat domain"/>
    <property type="match status" value="1"/>
</dbReference>
<name>A0A1M7B9I7_9GAMM</name>
<keyword evidence="8" id="KW-1185">Reference proteome</keyword>
<dbReference type="EMBL" id="BJXU01000002">
    <property type="protein sequence ID" value="GEN22095.1"/>
    <property type="molecule type" value="Genomic_DNA"/>
</dbReference>
<evidence type="ECO:0000256" key="1">
    <source>
        <dbReference type="HAMAP-Rule" id="MF_02066"/>
    </source>
</evidence>
<reference evidence="6 7" key="1">
    <citation type="submission" date="2016-11" db="EMBL/GenBank/DDBJ databases">
        <authorList>
            <person name="Jaros S."/>
            <person name="Januszkiewicz K."/>
            <person name="Wedrychowicz H."/>
        </authorList>
    </citation>
    <scope>NUCLEOTIDE SEQUENCE [LARGE SCALE GENOMIC DNA]</scope>
    <source>
        <strain evidence="6 7">DSM 4740</strain>
    </source>
</reference>
<reference evidence="5 8" key="2">
    <citation type="submission" date="2019-07" db="EMBL/GenBank/DDBJ databases">
        <title>Whole genome shotgun sequence of Halomonas cupida NBRC 102219.</title>
        <authorList>
            <person name="Hosoyama A."/>
            <person name="Uohara A."/>
            <person name="Ohji S."/>
            <person name="Ichikawa N."/>
        </authorList>
    </citation>
    <scope>NUCLEOTIDE SEQUENCE [LARGE SCALE GENOMIC DNA]</scope>
    <source>
        <strain evidence="5 8">NBRC 102219</strain>
    </source>
</reference>
<feature type="repeat" description="TPR" evidence="2">
    <location>
        <begin position="205"/>
        <end position="238"/>
    </location>
</feature>
<evidence type="ECO:0000313" key="7">
    <source>
        <dbReference type="Proteomes" id="UP000184123"/>
    </source>
</evidence>
<dbReference type="Proteomes" id="UP000321726">
    <property type="component" value="Unassembled WGS sequence"/>
</dbReference>
<feature type="region of interest" description="Disordered" evidence="3">
    <location>
        <begin position="107"/>
        <end position="169"/>
    </location>
</feature>
<keyword evidence="1" id="KW-0732">Signal</keyword>